<evidence type="ECO:0000259" key="2">
    <source>
        <dbReference type="Pfam" id="PF00296"/>
    </source>
</evidence>
<dbReference type="PANTHER" id="PTHR43244">
    <property type="match status" value="1"/>
</dbReference>
<name>A0A2S3ZJ08_9MICO</name>
<dbReference type="InterPro" id="IPR050564">
    <property type="entry name" value="F420-G6PD/mer"/>
</dbReference>
<protein>
    <submittedName>
        <fullName evidence="3">LLM class flavin-dependent oxidoreductase</fullName>
    </submittedName>
</protein>
<dbReference type="InterPro" id="IPR036661">
    <property type="entry name" value="Luciferase-like_sf"/>
</dbReference>
<dbReference type="Gene3D" id="3.20.20.30">
    <property type="entry name" value="Luciferase-like domain"/>
    <property type="match status" value="1"/>
</dbReference>
<dbReference type="PANTHER" id="PTHR43244:SF1">
    <property type="entry name" value="5,10-METHYLENETETRAHYDROMETHANOPTERIN REDUCTASE"/>
    <property type="match status" value="1"/>
</dbReference>
<dbReference type="CDD" id="cd01097">
    <property type="entry name" value="Tetrahydromethanopterin_reductase"/>
    <property type="match status" value="1"/>
</dbReference>
<dbReference type="InterPro" id="IPR011251">
    <property type="entry name" value="Luciferase-like_dom"/>
</dbReference>
<gene>
    <name evidence="3" type="ORF">C3B61_06760</name>
</gene>
<dbReference type="RefSeq" id="WP_103459946.1">
    <property type="nucleotide sequence ID" value="NZ_PPXD01000007.1"/>
</dbReference>
<keyword evidence="4" id="KW-1185">Reference proteome</keyword>
<dbReference type="SUPFAM" id="SSF51679">
    <property type="entry name" value="Bacterial luciferase-like"/>
    <property type="match status" value="1"/>
</dbReference>
<evidence type="ECO:0000313" key="4">
    <source>
        <dbReference type="Proteomes" id="UP000237340"/>
    </source>
</evidence>
<proteinExistence type="predicted"/>
<comment type="caution">
    <text evidence="3">The sequence shown here is derived from an EMBL/GenBank/DDBJ whole genome shotgun (WGS) entry which is preliminary data.</text>
</comment>
<sequence length="344" mass="35349">MPASSAPGSIAVMLPRDLPAAQFVAYALRAEELGFTEIWVVEDCFFRGGIAQAAVVLAATTTIVVGIGILPAAARNPGFATLEIATLAELFPGRLQVGIGHGMPVWMRQTGSWPTSPLAMLAENIDLMRALLRGASITTAGRYVQADAVALAGPPSTVPPILAGVRGPKSLQLAGACADGVVLAEPVTPEYLAAAIGALDAGRDAPPEGFGFPGLRPPSAARHVVAYNAAAVDEDPAVARNLVRPALEWIGDPDWAPHITVLPFAEEFAALRSASASRADFAAAMPESWVDQLAVVGTAASARRRIDELHTAGATSVVLIPAGPDPVKALESLATVLSVRAGAA</sequence>
<dbReference type="AlphaFoldDB" id="A0A2S3ZJ08"/>
<dbReference type="EMBL" id="PPXD01000007">
    <property type="protein sequence ID" value="POH67592.1"/>
    <property type="molecule type" value="Genomic_DNA"/>
</dbReference>
<evidence type="ECO:0000313" key="3">
    <source>
        <dbReference type="EMBL" id="POH67592.1"/>
    </source>
</evidence>
<reference evidence="3 4" key="1">
    <citation type="submission" date="2018-01" db="EMBL/GenBank/DDBJ databases">
        <title>Cryobacterium sp. nov., from glaciers in China.</title>
        <authorList>
            <person name="Liu Q."/>
            <person name="Xin Y.-H."/>
        </authorList>
    </citation>
    <scope>NUCLEOTIDE SEQUENCE [LARGE SCALE GENOMIC DNA]</scope>
    <source>
        <strain evidence="3 4">TMN-42</strain>
    </source>
</reference>
<organism evidence="3 4">
    <name type="scientific">Cryobacterium zongtaii</name>
    <dbReference type="NCBI Taxonomy" id="1259217"/>
    <lineage>
        <taxon>Bacteria</taxon>
        <taxon>Bacillati</taxon>
        <taxon>Actinomycetota</taxon>
        <taxon>Actinomycetes</taxon>
        <taxon>Micrococcales</taxon>
        <taxon>Microbacteriaceae</taxon>
        <taxon>Cryobacterium</taxon>
    </lineage>
</organism>
<dbReference type="GO" id="GO:0016705">
    <property type="term" value="F:oxidoreductase activity, acting on paired donors, with incorporation or reduction of molecular oxygen"/>
    <property type="evidence" value="ECO:0007669"/>
    <property type="project" value="InterPro"/>
</dbReference>
<accession>A0A2S3ZJ08</accession>
<evidence type="ECO:0000256" key="1">
    <source>
        <dbReference type="ARBA" id="ARBA00023002"/>
    </source>
</evidence>
<feature type="domain" description="Luciferase-like" evidence="2">
    <location>
        <begin position="18"/>
        <end position="315"/>
    </location>
</feature>
<keyword evidence="1" id="KW-0560">Oxidoreductase</keyword>
<dbReference type="Pfam" id="PF00296">
    <property type="entry name" value="Bac_luciferase"/>
    <property type="match status" value="1"/>
</dbReference>
<dbReference type="Proteomes" id="UP000237340">
    <property type="component" value="Unassembled WGS sequence"/>
</dbReference>